<evidence type="ECO:0000313" key="11">
    <source>
        <dbReference type="Proteomes" id="UP000575985"/>
    </source>
</evidence>
<dbReference type="GO" id="GO:0006437">
    <property type="term" value="P:tyrosyl-tRNA aminoacylation"/>
    <property type="evidence" value="ECO:0007669"/>
    <property type="project" value="UniProtKB-UniRule"/>
</dbReference>
<evidence type="ECO:0000256" key="6">
    <source>
        <dbReference type="ARBA" id="ARBA00023146"/>
    </source>
</evidence>
<proteinExistence type="inferred from homology"/>
<dbReference type="InterPro" id="IPR002307">
    <property type="entry name" value="Tyr-tRNA-ligase"/>
</dbReference>
<keyword evidence="11" id="KW-1185">Reference proteome</keyword>
<dbReference type="SUPFAM" id="SSF52374">
    <property type="entry name" value="Nucleotidylyl transferase"/>
    <property type="match status" value="1"/>
</dbReference>
<comment type="catalytic activity">
    <reaction evidence="7">
        <text>tRNA(Tyr) + L-tyrosine + ATP = L-tyrosyl-tRNA(Tyr) + AMP + diphosphate + H(+)</text>
        <dbReference type="Rhea" id="RHEA:10220"/>
        <dbReference type="Rhea" id="RHEA-COMP:9706"/>
        <dbReference type="Rhea" id="RHEA-COMP:9707"/>
        <dbReference type="ChEBI" id="CHEBI:15378"/>
        <dbReference type="ChEBI" id="CHEBI:30616"/>
        <dbReference type="ChEBI" id="CHEBI:33019"/>
        <dbReference type="ChEBI" id="CHEBI:58315"/>
        <dbReference type="ChEBI" id="CHEBI:78442"/>
        <dbReference type="ChEBI" id="CHEBI:78536"/>
        <dbReference type="ChEBI" id="CHEBI:456215"/>
        <dbReference type="EC" id="6.1.1.1"/>
    </reaction>
</comment>
<dbReference type="PRINTS" id="PR01040">
    <property type="entry name" value="TRNASYNTHTYR"/>
</dbReference>
<keyword evidence="2 9" id="KW-0436">Ligase</keyword>
<organism evidence="10 11">
    <name type="scientific">Streptomonospora nanhaiensis</name>
    <dbReference type="NCBI Taxonomy" id="1323731"/>
    <lineage>
        <taxon>Bacteria</taxon>
        <taxon>Bacillati</taxon>
        <taxon>Actinomycetota</taxon>
        <taxon>Actinomycetes</taxon>
        <taxon>Streptosporangiales</taxon>
        <taxon>Nocardiopsidaceae</taxon>
        <taxon>Streptomonospora</taxon>
    </lineage>
</organism>
<evidence type="ECO:0000256" key="2">
    <source>
        <dbReference type="ARBA" id="ARBA00022598"/>
    </source>
</evidence>
<dbReference type="InterPro" id="IPR014729">
    <property type="entry name" value="Rossmann-like_a/b/a_fold"/>
</dbReference>
<comment type="similarity">
    <text evidence="9">Belongs to the class-I aminoacyl-tRNA synthetase family.</text>
</comment>
<keyword evidence="5 9" id="KW-0648">Protein biosynthesis</keyword>
<evidence type="ECO:0000256" key="4">
    <source>
        <dbReference type="ARBA" id="ARBA00022840"/>
    </source>
</evidence>
<accession>A0A853BMK3</accession>
<comment type="caution">
    <text evidence="10">The sequence shown here is derived from an EMBL/GenBank/DDBJ whole genome shotgun (WGS) entry which is preliminary data.</text>
</comment>
<gene>
    <name evidence="10" type="ORF">HNR12_002212</name>
</gene>
<evidence type="ECO:0000256" key="8">
    <source>
        <dbReference type="NCBIfam" id="TIGR00234"/>
    </source>
</evidence>
<dbReference type="PANTHER" id="PTHR11766">
    <property type="entry name" value="TYROSYL-TRNA SYNTHETASE"/>
    <property type="match status" value="1"/>
</dbReference>
<dbReference type="RefSeq" id="WP_179767382.1">
    <property type="nucleotide sequence ID" value="NZ_JACCFO010000001.1"/>
</dbReference>
<dbReference type="Pfam" id="PF00579">
    <property type="entry name" value="tRNA-synt_1b"/>
    <property type="match status" value="1"/>
</dbReference>
<dbReference type="PANTHER" id="PTHR11766:SF1">
    <property type="entry name" value="TYROSINE--TRNA LIGASE"/>
    <property type="match status" value="1"/>
</dbReference>
<dbReference type="InterPro" id="IPR001412">
    <property type="entry name" value="aa-tRNA-synth_I_CS"/>
</dbReference>
<protein>
    <recommendedName>
        <fullName evidence="1 8">Tyrosine--tRNA ligase</fullName>
        <ecNumber evidence="1 8">6.1.1.1</ecNumber>
    </recommendedName>
</protein>
<dbReference type="PROSITE" id="PS00178">
    <property type="entry name" value="AA_TRNA_LIGASE_I"/>
    <property type="match status" value="1"/>
</dbReference>
<evidence type="ECO:0000256" key="5">
    <source>
        <dbReference type="ARBA" id="ARBA00022917"/>
    </source>
</evidence>
<dbReference type="InterPro" id="IPR002305">
    <property type="entry name" value="aa-tRNA-synth_Ic"/>
</dbReference>
<keyword evidence="4 9" id="KW-0067">ATP-binding</keyword>
<evidence type="ECO:0000256" key="3">
    <source>
        <dbReference type="ARBA" id="ARBA00022741"/>
    </source>
</evidence>
<dbReference type="Gene3D" id="3.40.50.620">
    <property type="entry name" value="HUPs"/>
    <property type="match status" value="1"/>
</dbReference>
<sequence length="465" mass="50835">MTRLSQSVDQAAALLADADLAADAVVRDLLAETTRRRSLDLSDLSPDEQAALIAARVQQLQPSADALVERIVEAGKEDRPFVAKFGIDPTGAEVHLGHAVPMLLLSRFQRMGHKVVFIVGDVTAKIGDPSGRTEERPPLTDDDIARNLATYREQVSPFFDFEHADFRHNGDWLRQVSLPRIIEITAQIPVSMPLQREDFRTRLESGQGLSMAELLYSVVMALDSVETACDIEVGGIDQFLNMQMGRKVMSICGQTPELVVATSLIEGTDGSGAKMSKSKGNYVALTAPPGEIFGKLMSVPDRLVEPYFRALSEWVDPELDIVRRRVEQGSLHPMDLKKILAGEVTAAIHGVDAAMRAREEFVARFSTRSFADIEDLPEVTDLSRPVVEVVKGLGFAQSNGDVRRVAQQNGLRLVVEGPDGQRQTTLDADDARQPLAAVVKEKLGDPADGLYLKVGRKLARVVLPA</sequence>
<keyword evidence="6 9" id="KW-0030">Aminoacyl-tRNA synthetase</keyword>
<dbReference type="Proteomes" id="UP000575985">
    <property type="component" value="Unassembled WGS sequence"/>
</dbReference>
<dbReference type="Gene3D" id="1.10.240.10">
    <property type="entry name" value="Tyrosyl-Transfer RNA Synthetase"/>
    <property type="match status" value="1"/>
</dbReference>
<evidence type="ECO:0000256" key="7">
    <source>
        <dbReference type="ARBA" id="ARBA00048248"/>
    </source>
</evidence>
<name>A0A853BMK3_9ACTN</name>
<reference evidence="10 11" key="1">
    <citation type="submission" date="2020-07" db="EMBL/GenBank/DDBJ databases">
        <title>Sequencing the genomes of 1000 actinobacteria strains.</title>
        <authorList>
            <person name="Klenk H.-P."/>
        </authorList>
    </citation>
    <scope>NUCLEOTIDE SEQUENCE [LARGE SCALE GENOMIC DNA]</scope>
    <source>
        <strain evidence="10 11">DSM 45927</strain>
    </source>
</reference>
<dbReference type="AlphaFoldDB" id="A0A853BMK3"/>
<dbReference type="EC" id="6.1.1.1" evidence="1 8"/>
<dbReference type="GO" id="GO:0005829">
    <property type="term" value="C:cytosol"/>
    <property type="evidence" value="ECO:0007669"/>
    <property type="project" value="TreeGrafter"/>
</dbReference>
<dbReference type="NCBIfam" id="TIGR00234">
    <property type="entry name" value="tyrS"/>
    <property type="match status" value="1"/>
</dbReference>
<dbReference type="InterPro" id="IPR024088">
    <property type="entry name" value="Tyr-tRNA-ligase_bac-type"/>
</dbReference>
<evidence type="ECO:0000313" key="10">
    <source>
        <dbReference type="EMBL" id="NYI95935.1"/>
    </source>
</evidence>
<dbReference type="EMBL" id="JACCFO010000001">
    <property type="protein sequence ID" value="NYI95935.1"/>
    <property type="molecule type" value="Genomic_DNA"/>
</dbReference>
<dbReference type="GO" id="GO:0005524">
    <property type="term" value="F:ATP binding"/>
    <property type="evidence" value="ECO:0007669"/>
    <property type="project" value="UniProtKB-KW"/>
</dbReference>
<evidence type="ECO:0000256" key="1">
    <source>
        <dbReference type="ARBA" id="ARBA00013160"/>
    </source>
</evidence>
<dbReference type="GO" id="GO:0004831">
    <property type="term" value="F:tyrosine-tRNA ligase activity"/>
    <property type="evidence" value="ECO:0007669"/>
    <property type="project" value="UniProtKB-UniRule"/>
</dbReference>
<keyword evidence="3 9" id="KW-0547">Nucleotide-binding</keyword>
<evidence type="ECO:0000256" key="9">
    <source>
        <dbReference type="RuleBase" id="RU363036"/>
    </source>
</evidence>